<keyword evidence="4" id="KW-0474">Menaquinone biosynthesis</keyword>
<gene>
    <name evidence="4" type="primary">menC</name>
    <name evidence="7" type="ordered locus">Ctha_1986</name>
</gene>
<dbReference type="Proteomes" id="UP000001208">
    <property type="component" value="Chromosome"/>
</dbReference>
<organism evidence="7 8">
    <name type="scientific">Chloroherpeton thalassium (strain ATCC 35110 / GB-78)</name>
    <dbReference type="NCBI Taxonomy" id="517418"/>
    <lineage>
        <taxon>Bacteria</taxon>
        <taxon>Pseudomonadati</taxon>
        <taxon>Chlorobiota</taxon>
        <taxon>Chlorobiia</taxon>
        <taxon>Chlorobiales</taxon>
        <taxon>Chloroherpetonaceae</taxon>
        <taxon>Chloroherpeton</taxon>
    </lineage>
</organism>
<keyword evidence="2 4" id="KW-0460">Magnesium</keyword>
<evidence type="ECO:0000256" key="3">
    <source>
        <dbReference type="ARBA" id="ARBA00023239"/>
    </source>
</evidence>
<dbReference type="GO" id="GO:0043748">
    <property type="term" value="F:O-succinylbenzoate synthase activity"/>
    <property type="evidence" value="ECO:0007669"/>
    <property type="project" value="UniProtKB-EC"/>
</dbReference>
<keyword evidence="8" id="KW-1185">Reference proteome</keyword>
<dbReference type="InterPro" id="IPR029017">
    <property type="entry name" value="Enolase-like_N"/>
</dbReference>
<dbReference type="Pfam" id="PF13378">
    <property type="entry name" value="MR_MLE_C"/>
    <property type="match status" value="1"/>
</dbReference>
<dbReference type="NCBIfam" id="TIGR01927">
    <property type="entry name" value="menC_gam_Gplu"/>
    <property type="match status" value="1"/>
</dbReference>
<dbReference type="InterPro" id="IPR010196">
    <property type="entry name" value="OSB_synthase_MenC1"/>
</dbReference>
<evidence type="ECO:0000259" key="6">
    <source>
        <dbReference type="SMART" id="SM00922"/>
    </source>
</evidence>
<evidence type="ECO:0000256" key="2">
    <source>
        <dbReference type="ARBA" id="ARBA00022842"/>
    </source>
</evidence>
<dbReference type="eggNOG" id="COG4948">
    <property type="taxonomic scope" value="Bacteria"/>
</dbReference>
<dbReference type="SUPFAM" id="SSF51604">
    <property type="entry name" value="Enolase C-terminal domain-like"/>
    <property type="match status" value="1"/>
</dbReference>
<dbReference type="UniPathway" id="UPA01057">
    <property type="reaction ID" value="UER00165"/>
</dbReference>
<dbReference type="EMBL" id="CP001100">
    <property type="protein sequence ID" value="ACF14440.1"/>
    <property type="molecule type" value="Genomic_DNA"/>
</dbReference>
<feature type="binding site" evidence="4">
    <location>
        <position position="196"/>
    </location>
    <ligand>
        <name>Mg(2+)</name>
        <dbReference type="ChEBI" id="CHEBI:18420"/>
    </ligand>
</feature>
<dbReference type="Gene3D" id="3.30.390.10">
    <property type="entry name" value="Enolase-like, N-terminal domain"/>
    <property type="match status" value="1"/>
</dbReference>
<dbReference type="PANTHER" id="PTHR42916:SF1">
    <property type="entry name" value="PROTEIN PHYLLO, CHLOROPLASTIC"/>
    <property type="match status" value="1"/>
</dbReference>
<dbReference type="PROSITE" id="PS00909">
    <property type="entry name" value="MR_MLE_2"/>
    <property type="match status" value="1"/>
</dbReference>
<dbReference type="EC" id="4.2.1.113" evidence="4 5"/>
<keyword evidence="3 4" id="KW-0456">Lyase</keyword>
<feature type="domain" description="Mandelate racemase/muconate lactonizing enzyme C-terminal" evidence="6">
    <location>
        <begin position="146"/>
        <end position="241"/>
    </location>
</feature>
<dbReference type="PANTHER" id="PTHR42916">
    <property type="entry name" value="2-SUCCINYL-5-ENOLPYRUVYL-6-HYDROXY-3-CYCLOHEXENE-1-CARBOXYLATE SYNTHASE"/>
    <property type="match status" value="1"/>
</dbReference>
<dbReference type="STRING" id="517418.Ctha_1986"/>
<accession>B3QUT9</accession>
<comment type="cofactor">
    <cofactor evidence="4">
        <name>a divalent metal cation</name>
        <dbReference type="ChEBI" id="CHEBI:60240"/>
    </cofactor>
</comment>
<evidence type="ECO:0000313" key="8">
    <source>
        <dbReference type="Proteomes" id="UP000001208"/>
    </source>
</evidence>
<evidence type="ECO:0000256" key="1">
    <source>
        <dbReference type="ARBA" id="ARBA00022723"/>
    </source>
</evidence>
<dbReference type="InterPro" id="IPR013342">
    <property type="entry name" value="Mandelate_racemase_C"/>
</dbReference>
<name>B3QUT9_CHLT3</name>
<dbReference type="SFLD" id="SFLDG00180">
    <property type="entry name" value="muconate_cycloisomerase"/>
    <property type="match status" value="1"/>
</dbReference>
<sequence>MKISNLRLFRYELPFVKALRMVGREHISRLGLILCLQDDDNHDGFGEIAPLPGLHKESLAQAIIQIRYLAPKLKNAPLKAEFALLDGHLSHWLEPYRLFPSVRIGIEMATLNLLSNATGISLCHMITQSNSLSSYLPLNGLISGTQQEIKVASTELLFEGYRTLKMKVGRQTIEEEADTVRMLRRLFGRDVAIRLDANRSWSFDRAIRFGETISDCNVAYIEEPLMDVSRATIFVRKTGVKIALDETLAEPNAIYREIPIECIGAFVLKPGALGSVEKTVELARYASEYNIPVVLSSAFESGLSLAFYSSLAASLNATETACGLDTYKFFKHDILLSRFKAKKGIVNVPEAYQNSRHLDWTYLEEVPL</sequence>
<keyword evidence="1 4" id="KW-0479">Metal-binding</keyword>
<dbReference type="RefSeq" id="WP_012500523.1">
    <property type="nucleotide sequence ID" value="NC_011026.1"/>
</dbReference>
<dbReference type="UniPathway" id="UPA00079"/>
<evidence type="ECO:0000313" key="7">
    <source>
        <dbReference type="EMBL" id="ACF14440.1"/>
    </source>
</evidence>
<comment type="pathway">
    <text evidence="4">Quinol/quinone metabolism; 1,4-dihydroxy-2-naphthoate biosynthesis; 1,4-dihydroxy-2-naphthoate from chorismate: step 4/7.</text>
</comment>
<dbReference type="AlphaFoldDB" id="B3QUT9"/>
<dbReference type="InterPro" id="IPR036849">
    <property type="entry name" value="Enolase-like_C_sf"/>
</dbReference>
<reference evidence="7 8" key="1">
    <citation type="submission" date="2008-06" db="EMBL/GenBank/DDBJ databases">
        <title>Complete sequence of Chloroherpeton thalassium ATCC 35110.</title>
        <authorList>
            <consortium name="US DOE Joint Genome Institute"/>
            <person name="Lucas S."/>
            <person name="Copeland A."/>
            <person name="Lapidus A."/>
            <person name="Glavina del Rio T."/>
            <person name="Dalin E."/>
            <person name="Tice H."/>
            <person name="Bruce D."/>
            <person name="Goodwin L."/>
            <person name="Pitluck S."/>
            <person name="Schmutz J."/>
            <person name="Larimer F."/>
            <person name="Land M."/>
            <person name="Hauser L."/>
            <person name="Kyrpides N."/>
            <person name="Mikhailova N."/>
            <person name="Liu Z."/>
            <person name="Li T."/>
            <person name="Zhao F."/>
            <person name="Overmann J."/>
            <person name="Bryant D.A."/>
            <person name="Richardson P."/>
        </authorList>
    </citation>
    <scope>NUCLEOTIDE SEQUENCE [LARGE SCALE GENOMIC DNA]</scope>
    <source>
        <strain evidence="8">ATCC 35110 / GB-78</strain>
    </source>
</reference>
<dbReference type="OrthoDB" id="9775391at2"/>
<comment type="similarity">
    <text evidence="4">Belongs to the mandelate racemase/muconate lactonizing enzyme family. MenC type 1 subfamily.</text>
</comment>
<feature type="binding site" evidence="4">
    <location>
        <position position="222"/>
    </location>
    <ligand>
        <name>Mg(2+)</name>
        <dbReference type="ChEBI" id="CHEBI:18420"/>
    </ligand>
</feature>
<dbReference type="SUPFAM" id="SSF54826">
    <property type="entry name" value="Enolase N-terminal domain-like"/>
    <property type="match status" value="1"/>
</dbReference>
<dbReference type="KEGG" id="cts:Ctha_1986"/>
<feature type="active site" description="Proton acceptor" evidence="4">
    <location>
        <position position="269"/>
    </location>
</feature>
<dbReference type="GO" id="GO:0000287">
    <property type="term" value="F:magnesium ion binding"/>
    <property type="evidence" value="ECO:0007669"/>
    <property type="project" value="UniProtKB-UniRule"/>
</dbReference>
<dbReference type="InterPro" id="IPR029065">
    <property type="entry name" value="Enolase_C-like"/>
</dbReference>
<protein>
    <recommendedName>
        <fullName evidence="4 5">o-succinylbenzoate synthase</fullName>
        <shortName evidence="4">OSB synthase</shortName>
        <shortName evidence="4">OSBS</shortName>
        <ecNumber evidence="4 5">4.2.1.113</ecNumber>
    </recommendedName>
    <alternativeName>
        <fullName evidence="4">4-(2'-carboxyphenyl)-4-oxybutyric acid synthase</fullName>
    </alternativeName>
    <alternativeName>
        <fullName evidence="4">o-succinylbenzoic acid synthase</fullName>
    </alternativeName>
</protein>
<dbReference type="GO" id="GO:0009234">
    <property type="term" value="P:menaquinone biosynthetic process"/>
    <property type="evidence" value="ECO:0007669"/>
    <property type="project" value="UniProtKB-UniRule"/>
</dbReference>
<dbReference type="HOGENOM" id="CLU_030273_0_1_10"/>
<feature type="binding site" evidence="4">
    <location>
        <position position="245"/>
    </location>
    <ligand>
        <name>Mg(2+)</name>
        <dbReference type="ChEBI" id="CHEBI:18420"/>
    </ligand>
</feature>
<proteinExistence type="inferred from homology"/>
<evidence type="ECO:0000256" key="5">
    <source>
        <dbReference type="NCBIfam" id="TIGR01927"/>
    </source>
</evidence>
<dbReference type="InterPro" id="IPR041338">
    <property type="entry name" value="OSBS_N"/>
</dbReference>
<comment type="pathway">
    <text evidence="4">Quinol/quinone metabolism; menaquinone biosynthesis.</text>
</comment>
<dbReference type="Pfam" id="PF21508">
    <property type="entry name" value="MenC_N"/>
    <property type="match status" value="1"/>
</dbReference>
<feature type="active site" description="Proton donor" evidence="4">
    <location>
        <position position="167"/>
    </location>
</feature>
<dbReference type="SFLD" id="SFLDS00001">
    <property type="entry name" value="Enolase"/>
    <property type="match status" value="1"/>
</dbReference>
<comment type="function">
    <text evidence="4">Converts 2-succinyl-6-hydroxy-2,4-cyclohexadiene-1-carboxylate (SHCHC) to 2-succinylbenzoate (OSB).</text>
</comment>
<dbReference type="GO" id="GO:0009063">
    <property type="term" value="P:amino acid catabolic process"/>
    <property type="evidence" value="ECO:0007669"/>
    <property type="project" value="InterPro"/>
</dbReference>
<dbReference type="Gene3D" id="3.20.20.120">
    <property type="entry name" value="Enolase-like C-terminal domain"/>
    <property type="match status" value="1"/>
</dbReference>
<dbReference type="SFLD" id="SFLDF00009">
    <property type="entry name" value="o-succinylbenzoate_synthase"/>
    <property type="match status" value="1"/>
</dbReference>
<dbReference type="HAMAP" id="MF_00470">
    <property type="entry name" value="MenC_1"/>
    <property type="match status" value="1"/>
</dbReference>
<dbReference type="CDD" id="cd03320">
    <property type="entry name" value="OSBS"/>
    <property type="match status" value="1"/>
</dbReference>
<dbReference type="InterPro" id="IPR018110">
    <property type="entry name" value="Mandel_Rmase/mucon_lact_enz_CS"/>
</dbReference>
<dbReference type="SMR" id="B3QUT9"/>
<comment type="catalytic activity">
    <reaction evidence="4">
        <text>(1R,6R)-6-hydroxy-2-succinyl-cyclohexa-2,4-diene-1-carboxylate = 2-succinylbenzoate + H2O</text>
        <dbReference type="Rhea" id="RHEA:10196"/>
        <dbReference type="ChEBI" id="CHEBI:15377"/>
        <dbReference type="ChEBI" id="CHEBI:18325"/>
        <dbReference type="ChEBI" id="CHEBI:58689"/>
        <dbReference type="EC" id="4.2.1.113"/>
    </reaction>
</comment>
<dbReference type="SMART" id="SM00922">
    <property type="entry name" value="MR_MLE"/>
    <property type="match status" value="1"/>
</dbReference>
<evidence type="ECO:0000256" key="4">
    <source>
        <dbReference type="HAMAP-Rule" id="MF_00470"/>
    </source>
</evidence>